<sequence>MTEPHQPTAAPDGPSPNTVPHNAAPDSHSAIGAESGTKNIGPTNAGLKTGPVSSVVSSFDAKSLIPGALVGAISYVAVLITAFLFLILALIGVAISNGGNTDLPSNSMVSGGNSSSMPSLWSLMGQLAVQLVVMSQLGALGTSIDATFPLVGSVQGSASFFAVPLLLTAISVAVLFLAARIAAKRSEAHTTAGIWIEPATAGLVFTLLVNAFGAIFAVNLPIPNVKVSSIGAVTFGSVIFALILGTLAAYLGRMSGKPRVPALSGPGAAIGRAFEAVAVHYGVFLAIAIPVLVIAIGIKSGWQASLSSLLWAPTAGFFMFGLGHLSAVSRTWNSGSSMSSSSNSSGSDISFGFGNALTQFGVPGWAGWLMLLLALVSVVVASVFWYLRRGPVVSNKITDWVLLPAAFLVAGTLMTWLSGVTGTFDAGSLASGAVSMTLAWWTPFILLLWGGATEVSARFLAPQLSRYVPLSLAGRIAPAKPVVAEQAATAPGDGQSVPAPAAAHPSLAPREPMTAQAKRKLGLILGAAGLVVVLVVGAFIAVDVIKGNNGPDKAVAGYLQALQNGEASKAMAIADPGVATDQRILLTDEVYSKAGKRIDRFEIVSTNVSNDTATVVAAMYQDGRKQQTTYRLHKSNPEFLDDHWVMDSASPRTLRISSDTPVKTLLINGQSVDVNLSDSRSVTYPALPGEYTVELPSSEKYLSAPKLTTMVTIGTVSTSSTASLKVEASEALKSEAMAQIDAYLAECVKSTEARPANCPLNSYSSSRYTKNFRWALTTKPTFVVSKGYGETPWRVRTSNPGKATVTYEKDNSYGFGTPDWKTTTDTTSVSLSANISLDGGKVKVSFNDY</sequence>
<feature type="transmembrane region" description="Helical" evidence="2">
    <location>
        <begin position="160"/>
        <end position="183"/>
    </location>
</feature>
<dbReference type="EMBL" id="JAUSSW010000001">
    <property type="protein sequence ID" value="MDQ0100984.1"/>
    <property type="molecule type" value="Genomic_DNA"/>
</dbReference>
<evidence type="ECO:0000313" key="4">
    <source>
        <dbReference type="Proteomes" id="UP001244563"/>
    </source>
</evidence>
<keyword evidence="2" id="KW-0472">Membrane</keyword>
<comment type="caution">
    <text evidence="3">The sequence shown here is derived from an EMBL/GenBank/DDBJ whole genome shotgun (WGS) entry which is preliminary data.</text>
</comment>
<evidence type="ECO:0000256" key="1">
    <source>
        <dbReference type="SAM" id="MobiDB-lite"/>
    </source>
</evidence>
<feature type="region of interest" description="Disordered" evidence="1">
    <location>
        <begin position="487"/>
        <end position="507"/>
    </location>
</feature>
<gene>
    <name evidence="3" type="ORF">J2T10_000603</name>
</gene>
<name>A0ABT9TH54_PAENI</name>
<evidence type="ECO:0000313" key="3">
    <source>
        <dbReference type="EMBL" id="MDQ0100984.1"/>
    </source>
</evidence>
<feature type="transmembrane region" description="Helical" evidence="2">
    <location>
        <begin position="127"/>
        <end position="148"/>
    </location>
</feature>
<proteinExistence type="predicted"/>
<feature type="transmembrane region" description="Helical" evidence="2">
    <location>
        <begin position="195"/>
        <end position="218"/>
    </location>
</feature>
<feature type="transmembrane region" description="Helical" evidence="2">
    <location>
        <begin position="429"/>
        <end position="449"/>
    </location>
</feature>
<feature type="transmembrane region" description="Helical" evidence="2">
    <location>
        <begin position="365"/>
        <end position="387"/>
    </location>
</feature>
<organism evidence="3 4">
    <name type="scientific">Paenarthrobacter nicotinovorans</name>
    <name type="common">Arthrobacter nicotinovorans</name>
    <dbReference type="NCBI Taxonomy" id="29320"/>
    <lineage>
        <taxon>Bacteria</taxon>
        <taxon>Bacillati</taxon>
        <taxon>Actinomycetota</taxon>
        <taxon>Actinomycetes</taxon>
        <taxon>Micrococcales</taxon>
        <taxon>Micrococcaceae</taxon>
        <taxon>Paenarthrobacter</taxon>
    </lineage>
</organism>
<dbReference type="Proteomes" id="UP001244563">
    <property type="component" value="Unassembled WGS sequence"/>
</dbReference>
<evidence type="ECO:0000256" key="2">
    <source>
        <dbReference type="SAM" id="Phobius"/>
    </source>
</evidence>
<reference evidence="3 4" key="1">
    <citation type="submission" date="2023-07" db="EMBL/GenBank/DDBJ databases">
        <title>Sorghum-associated microbial communities from plants grown in Nebraska, USA.</title>
        <authorList>
            <person name="Schachtman D."/>
        </authorList>
    </citation>
    <scope>NUCLEOTIDE SEQUENCE [LARGE SCALE GENOMIC DNA]</scope>
    <source>
        <strain evidence="3 4">CC523</strain>
    </source>
</reference>
<keyword evidence="2" id="KW-1133">Transmembrane helix</keyword>
<feature type="transmembrane region" description="Helical" evidence="2">
    <location>
        <begin position="278"/>
        <end position="298"/>
    </location>
</feature>
<feature type="region of interest" description="Disordered" evidence="1">
    <location>
        <begin position="1"/>
        <end position="44"/>
    </location>
</feature>
<feature type="transmembrane region" description="Helical" evidence="2">
    <location>
        <begin position="399"/>
        <end position="417"/>
    </location>
</feature>
<protein>
    <submittedName>
        <fullName evidence="3">Uncharacterized protein</fullName>
    </submittedName>
</protein>
<keyword evidence="4" id="KW-1185">Reference proteome</keyword>
<feature type="transmembrane region" description="Helical" evidence="2">
    <location>
        <begin position="72"/>
        <end position="95"/>
    </location>
</feature>
<accession>A0ABT9TH54</accession>
<feature type="transmembrane region" description="Helical" evidence="2">
    <location>
        <begin position="310"/>
        <end position="328"/>
    </location>
</feature>
<feature type="compositionally biased region" description="Low complexity" evidence="1">
    <location>
        <begin position="498"/>
        <end position="507"/>
    </location>
</feature>
<dbReference type="RefSeq" id="WP_306876864.1">
    <property type="nucleotide sequence ID" value="NZ_JAUSSW010000001.1"/>
</dbReference>
<keyword evidence="2" id="KW-0812">Transmembrane</keyword>
<feature type="transmembrane region" description="Helical" evidence="2">
    <location>
        <begin position="521"/>
        <end position="542"/>
    </location>
</feature>
<feature type="transmembrane region" description="Helical" evidence="2">
    <location>
        <begin position="230"/>
        <end position="251"/>
    </location>
</feature>